<evidence type="ECO:0000313" key="3">
    <source>
        <dbReference type="Proteomes" id="UP000826195"/>
    </source>
</evidence>
<gene>
    <name evidence="2" type="ORF">KQX54_020640</name>
</gene>
<comment type="caution">
    <text evidence="2">The sequence shown here is derived from an EMBL/GenBank/DDBJ whole genome shotgun (WGS) entry which is preliminary data.</text>
</comment>
<evidence type="ECO:0000256" key="1">
    <source>
        <dbReference type="SAM" id="MobiDB-lite"/>
    </source>
</evidence>
<accession>A0AAV7HZR7</accession>
<feature type="region of interest" description="Disordered" evidence="1">
    <location>
        <begin position="104"/>
        <end position="124"/>
    </location>
</feature>
<name>A0AAV7HZR7_COTGL</name>
<evidence type="ECO:0000313" key="2">
    <source>
        <dbReference type="EMBL" id="KAH0550729.1"/>
    </source>
</evidence>
<protein>
    <submittedName>
        <fullName evidence="2">Uncharacterized protein</fullName>
    </submittedName>
</protein>
<dbReference type="Proteomes" id="UP000826195">
    <property type="component" value="Unassembled WGS sequence"/>
</dbReference>
<organism evidence="2 3">
    <name type="scientific">Cotesia glomerata</name>
    <name type="common">Lepidopteran parasitic wasp</name>
    <name type="synonym">Apanteles glomeratus</name>
    <dbReference type="NCBI Taxonomy" id="32391"/>
    <lineage>
        <taxon>Eukaryota</taxon>
        <taxon>Metazoa</taxon>
        <taxon>Ecdysozoa</taxon>
        <taxon>Arthropoda</taxon>
        <taxon>Hexapoda</taxon>
        <taxon>Insecta</taxon>
        <taxon>Pterygota</taxon>
        <taxon>Neoptera</taxon>
        <taxon>Endopterygota</taxon>
        <taxon>Hymenoptera</taxon>
        <taxon>Apocrita</taxon>
        <taxon>Ichneumonoidea</taxon>
        <taxon>Braconidae</taxon>
        <taxon>Microgastrinae</taxon>
        <taxon>Cotesia</taxon>
    </lineage>
</organism>
<proteinExistence type="predicted"/>
<keyword evidence="3" id="KW-1185">Reference proteome</keyword>
<dbReference type="AlphaFoldDB" id="A0AAV7HZR7"/>
<dbReference type="EMBL" id="JAHXZJ010001864">
    <property type="protein sequence ID" value="KAH0550729.1"/>
    <property type="molecule type" value="Genomic_DNA"/>
</dbReference>
<reference evidence="2 3" key="1">
    <citation type="journal article" date="2021" name="J. Hered.">
        <title>A chromosome-level genome assembly of the parasitoid wasp, Cotesia glomerata (Hymenoptera: Braconidae).</title>
        <authorList>
            <person name="Pinto B.J."/>
            <person name="Weis J.J."/>
            <person name="Gamble T."/>
            <person name="Ode P.J."/>
            <person name="Paul R."/>
            <person name="Zaspel J.M."/>
        </authorList>
    </citation>
    <scope>NUCLEOTIDE SEQUENCE [LARGE SCALE GENOMIC DNA]</scope>
    <source>
        <strain evidence="2">CgM1</strain>
    </source>
</reference>
<sequence>MPAKRTSLRRRDNKWSRKIVPSLPVHQAGLFLASSGGKINRFVIVIWKRRGAEEDKRRLQVRRKARGRDKNFILKKREKKLANRGQRYEEWRIRETVKVCAGSLPLRPNPEEENKGPWQLAGPQGHSSWGFSRLFCNPRQPRLLPGDTSPLLNVSFF</sequence>